<dbReference type="EMBL" id="VSRR010040648">
    <property type="protein sequence ID" value="MPC75236.1"/>
    <property type="molecule type" value="Genomic_DNA"/>
</dbReference>
<feature type="region of interest" description="Disordered" evidence="1">
    <location>
        <begin position="1"/>
        <end position="28"/>
    </location>
</feature>
<dbReference type="AlphaFoldDB" id="A0A5B7HZV6"/>
<proteinExistence type="predicted"/>
<organism evidence="2 3">
    <name type="scientific">Portunus trituberculatus</name>
    <name type="common">Swimming crab</name>
    <name type="synonym">Neptunus trituberculatus</name>
    <dbReference type="NCBI Taxonomy" id="210409"/>
    <lineage>
        <taxon>Eukaryota</taxon>
        <taxon>Metazoa</taxon>
        <taxon>Ecdysozoa</taxon>
        <taxon>Arthropoda</taxon>
        <taxon>Crustacea</taxon>
        <taxon>Multicrustacea</taxon>
        <taxon>Malacostraca</taxon>
        <taxon>Eumalacostraca</taxon>
        <taxon>Eucarida</taxon>
        <taxon>Decapoda</taxon>
        <taxon>Pleocyemata</taxon>
        <taxon>Brachyura</taxon>
        <taxon>Eubrachyura</taxon>
        <taxon>Portunoidea</taxon>
        <taxon>Portunidae</taxon>
        <taxon>Portuninae</taxon>
        <taxon>Portunus</taxon>
    </lineage>
</organism>
<dbReference type="Proteomes" id="UP000324222">
    <property type="component" value="Unassembled WGS sequence"/>
</dbReference>
<sequence>MITLYNARGNTTPCTTSRGSRPNPPHGTCSAATHQNIRYRWACMGVSEPLSQVSFISVSEWPGGVTKQATAGPDKLGIVSI</sequence>
<evidence type="ECO:0000256" key="1">
    <source>
        <dbReference type="SAM" id="MobiDB-lite"/>
    </source>
</evidence>
<feature type="compositionally biased region" description="Polar residues" evidence="1">
    <location>
        <begin position="8"/>
        <end position="20"/>
    </location>
</feature>
<protein>
    <submittedName>
        <fullName evidence="2">Uncharacterized protein</fullName>
    </submittedName>
</protein>
<comment type="caution">
    <text evidence="2">The sequence shown here is derived from an EMBL/GenBank/DDBJ whole genome shotgun (WGS) entry which is preliminary data.</text>
</comment>
<keyword evidence="3" id="KW-1185">Reference proteome</keyword>
<gene>
    <name evidence="2" type="ORF">E2C01_069620</name>
</gene>
<evidence type="ECO:0000313" key="3">
    <source>
        <dbReference type="Proteomes" id="UP000324222"/>
    </source>
</evidence>
<evidence type="ECO:0000313" key="2">
    <source>
        <dbReference type="EMBL" id="MPC75236.1"/>
    </source>
</evidence>
<reference evidence="2 3" key="1">
    <citation type="submission" date="2019-05" db="EMBL/GenBank/DDBJ databases">
        <title>Another draft genome of Portunus trituberculatus and its Hox gene families provides insights of decapod evolution.</title>
        <authorList>
            <person name="Jeong J.-H."/>
            <person name="Song I."/>
            <person name="Kim S."/>
            <person name="Choi T."/>
            <person name="Kim D."/>
            <person name="Ryu S."/>
            <person name="Kim W."/>
        </authorList>
    </citation>
    <scope>NUCLEOTIDE SEQUENCE [LARGE SCALE GENOMIC DNA]</scope>
    <source>
        <tissue evidence="2">Muscle</tissue>
    </source>
</reference>
<name>A0A5B7HZV6_PORTR</name>
<accession>A0A5B7HZV6</accession>